<evidence type="ECO:0008006" key="3">
    <source>
        <dbReference type="Google" id="ProtNLM"/>
    </source>
</evidence>
<name>A0ABD5X9L7_9EURY</name>
<dbReference type="InterPro" id="IPR011989">
    <property type="entry name" value="ARM-like"/>
</dbReference>
<dbReference type="InterPro" id="IPR016024">
    <property type="entry name" value="ARM-type_fold"/>
</dbReference>
<evidence type="ECO:0000313" key="1">
    <source>
        <dbReference type="EMBL" id="MFC7126259.1"/>
    </source>
</evidence>
<sequence length="281" mass="30445">MFDGLGDAFAMFLVDDDRAVKLTTAKLFVTLAQSEPGAVIPAVDSLAGRLADDEEFYYVRARCAEALGYLALEAPAEVGDPEILADLRIGLSFDKPEVKEKLAKALSYVALGNPSRLRHQVASLADHLDDEQELVRYHLCTAVVVVGYKHPEKLSDATSVLRERIDDDNPYVRGRAAEGLALLVRNEGTDSIPDSDVVETTGEDPPSFLTTRLATLRDCTGPTEESVPPIERIGALESIREETDDIAEKITSPDGSECLHCGLDLPEDGPPICPRCGTPLQ</sequence>
<evidence type="ECO:0000313" key="2">
    <source>
        <dbReference type="Proteomes" id="UP001596414"/>
    </source>
</evidence>
<dbReference type="SUPFAM" id="SSF48371">
    <property type="entry name" value="ARM repeat"/>
    <property type="match status" value="1"/>
</dbReference>
<reference evidence="1 2" key="1">
    <citation type="journal article" date="2014" name="Int. J. Syst. Evol. Microbiol.">
        <title>Complete genome sequence of Corynebacterium casei LMG S-19264T (=DSM 44701T), isolated from a smear-ripened cheese.</title>
        <authorList>
            <consortium name="US DOE Joint Genome Institute (JGI-PGF)"/>
            <person name="Walter F."/>
            <person name="Albersmeier A."/>
            <person name="Kalinowski J."/>
            <person name="Ruckert C."/>
        </authorList>
    </citation>
    <scope>NUCLEOTIDE SEQUENCE [LARGE SCALE GENOMIC DNA]</scope>
    <source>
        <strain evidence="1 2">CGMCC 4.7215</strain>
    </source>
</reference>
<proteinExistence type="predicted"/>
<dbReference type="EMBL" id="JBHSZQ010000020">
    <property type="protein sequence ID" value="MFC7126259.1"/>
    <property type="molecule type" value="Genomic_DNA"/>
</dbReference>
<comment type="caution">
    <text evidence="1">The sequence shown here is derived from an EMBL/GenBank/DDBJ whole genome shotgun (WGS) entry which is preliminary data.</text>
</comment>
<dbReference type="AlphaFoldDB" id="A0ABD5X9L7"/>
<dbReference type="Proteomes" id="UP001596414">
    <property type="component" value="Unassembled WGS sequence"/>
</dbReference>
<accession>A0ABD5X9L7</accession>
<gene>
    <name evidence="1" type="ORF">ACFQJ7_09465</name>
</gene>
<protein>
    <recommendedName>
        <fullName evidence="3">HEAT repeat protein</fullName>
    </recommendedName>
</protein>
<organism evidence="1 2">
    <name type="scientific">Halovenus rubra</name>
    <dbReference type="NCBI Taxonomy" id="869890"/>
    <lineage>
        <taxon>Archaea</taxon>
        <taxon>Methanobacteriati</taxon>
        <taxon>Methanobacteriota</taxon>
        <taxon>Stenosarchaea group</taxon>
        <taxon>Halobacteria</taxon>
        <taxon>Halobacteriales</taxon>
        <taxon>Haloarculaceae</taxon>
        <taxon>Halovenus</taxon>
    </lineage>
</organism>
<dbReference type="Gene3D" id="1.25.10.10">
    <property type="entry name" value="Leucine-rich Repeat Variant"/>
    <property type="match status" value="1"/>
</dbReference>
<dbReference type="RefSeq" id="WP_267635812.1">
    <property type="nucleotide sequence ID" value="NZ_JAODIY010000001.1"/>
</dbReference>